<dbReference type="InterPro" id="IPR020802">
    <property type="entry name" value="TesA-like"/>
</dbReference>
<evidence type="ECO:0000313" key="6">
    <source>
        <dbReference type="EMBL" id="MQS00755.1"/>
    </source>
</evidence>
<keyword evidence="4" id="KW-0436">Ligase</keyword>
<evidence type="ECO:0000256" key="3">
    <source>
        <dbReference type="ARBA" id="ARBA00022553"/>
    </source>
</evidence>
<proteinExistence type="predicted"/>
<evidence type="ECO:0000256" key="1">
    <source>
        <dbReference type="ARBA" id="ARBA00004924"/>
    </source>
</evidence>
<dbReference type="Gene3D" id="3.40.50.980">
    <property type="match status" value="2"/>
</dbReference>
<dbReference type="InterPro" id="IPR029058">
    <property type="entry name" value="AB_hydrolase_fold"/>
</dbReference>
<reference evidence="6 7" key="1">
    <citation type="submission" date="2019-10" db="EMBL/GenBank/DDBJ databases">
        <title>Streptomyces sp. nov., a novel actinobacterium isolated from alkaline environment.</title>
        <authorList>
            <person name="Golinska P."/>
        </authorList>
    </citation>
    <scope>NUCLEOTIDE SEQUENCE [LARGE SCALE GENOMIC DNA]</scope>
    <source>
        <strain evidence="6 7">OF1</strain>
    </source>
</reference>
<dbReference type="InterPro" id="IPR001031">
    <property type="entry name" value="Thioesterase"/>
</dbReference>
<dbReference type="GO" id="GO:0016874">
    <property type="term" value="F:ligase activity"/>
    <property type="evidence" value="ECO:0007669"/>
    <property type="project" value="UniProtKB-KW"/>
</dbReference>
<dbReference type="GO" id="GO:0031177">
    <property type="term" value="F:phosphopantetheine binding"/>
    <property type="evidence" value="ECO:0007669"/>
    <property type="project" value="InterPro"/>
</dbReference>
<comment type="pathway">
    <text evidence="1">Siderophore biosynthesis.</text>
</comment>
<dbReference type="EMBL" id="VJYK02000012">
    <property type="protein sequence ID" value="MQS00755.1"/>
    <property type="molecule type" value="Genomic_DNA"/>
</dbReference>
<name>A0A5P0YKA1_9ACTN</name>
<evidence type="ECO:0000256" key="2">
    <source>
        <dbReference type="ARBA" id="ARBA00022450"/>
    </source>
</evidence>
<dbReference type="PROSITE" id="PS50075">
    <property type="entry name" value="CARRIER"/>
    <property type="match status" value="1"/>
</dbReference>
<dbReference type="GO" id="GO:0043041">
    <property type="term" value="P:amino acid activation for nonribosomal peptide biosynthetic process"/>
    <property type="evidence" value="ECO:0007669"/>
    <property type="project" value="TreeGrafter"/>
</dbReference>
<dbReference type="PROSITE" id="PS00455">
    <property type="entry name" value="AMP_BINDING"/>
    <property type="match status" value="1"/>
</dbReference>
<evidence type="ECO:0000259" key="5">
    <source>
        <dbReference type="PROSITE" id="PS50075"/>
    </source>
</evidence>
<dbReference type="InterPro" id="IPR000873">
    <property type="entry name" value="AMP-dep_synth/lig_dom"/>
</dbReference>
<dbReference type="GO" id="GO:0005737">
    <property type="term" value="C:cytoplasm"/>
    <property type="evidence" value="ECO:0007669"/>
    <property type="project" value="TreeGrafter"/>
</dbReference>
<feature type="domain" description="Carrier" evidence="5">
    <location>
        <begin position="548"/>
        <end position="623"/>
    </location>
</feature>
<keyword evidence="3" id="KW-0597">Phosphoprotein</keyword>
<dbReference type="PRINTS" id="PR00154">
    <property type="entry name" value="AMPBINDING"/>
</dbReference>
<dbReference type="InterPro" id="IPR020806">
    <property type="entry name" value="PKS_PP-bd"/>
</dbReference>
<dbReference type="GO" id="GO:0044550">
    <property type="term" value="P:secondary metabolite biosynthetic process"/>
    <property type="evidence" value="ECO:0007669"/>
    <property type="project" value="TreeGrafter"/>
</dbReference>
<dbReference type="GO" id="GO:0017000">
    <property type="term" value="P:antibiotic biosynthetic process"/>
    <property type="evidence" value="ECO:0007669"/>
    <property type="project" value="UniProtKB-ARBA"/>
</dbReference>
<dbReference type="SMART" id="SM00823">
    <property type="entry name" value="PKS_PP"/>
    <property type="match status" value="1"/>
</dbReference>
<protein>
    <submittedName>
        <fullName evidence="6">Amino acid adenylation domain-containing protein</fullName>
    </submittedName>
</protein>
<dbReference type="Gene3D" id="3.40.50.1820">
    <property type="entry name" value="alpha/beta hydrolase"/>
    <property type="match status" value="1"/>
</dbReference>
<dbReference type="Proteomes" id="UP000320857">
    <property type="component" value="Unassembled WGS sequence"/>
</dbReference>
<organism evidence="6 7">
    <name type="scientific">Streptomyces alkaliterrae</name>
    <dbReference type="NCBI Taxonomy" id="2213162"/>
    <lineage>
        <taxon>Bacteria</taxon>
        <taxon>Bacillati</taxon>
        <taxon>Actinomycetota</taxon>
        <taxon>Actinomycetes</taxon>
        <taxon>Kitasatosporales</taxon>
        <taxon>Streptomycetaceae</taxon>
        <taxon>Streptomyces</taxon>
    </lineage>
</organism>
<dbReference type="Gene3D" id="1.10.1200.10">
    <property type="entry name" value="ACP-like"/>
    <property type="match status" value="1"/>
</dbReference>
<dbReference type="NCBIfam" id="TIGR01733">
    <property type="entry name" value="AA-adenyl-dom"/>
    <property type="match status" value="1"/>
</dbReference>
<dbReference type="SUPFAM" id="SSF53474">
    <property type="entry name" value="alpha/beta-Hydrolases"/>
    <property type="match status" value="1"/>
</dbReference>
<dbReference type="InterPro" id="IPR009081">
    <property type="entry name" value="PP-bd_ACP"/>
</dbReference>
<dbReference type="InterPro" id="IPR010071">
    <property type="entry name" value="AA_adenyl_dom"/>
</dbReference>
<dbReference type="AlphaFoldDB" id="A0A5P0YKA1"/>
<evidence type="ECO:0000313" key="7">
    <source>
        <dbReference type="Proteomes" id="UP000320857"/>
    </source>
</evidence>
<dbReference type="SMART" id="SM00824">
    <property type="entry name" value="PKS_TE"/>
    <property type="match status" value="1"/>
</dbReference>
<dbReference type="Gene3D" id="2.30.38.10">
    <property type="entry name" value="Luciferase, Domain 3"/>
    <property type="match status" value="1"/>
</dbReference>
<sequence length="885" mass="94250">MADSAWGEPAWQRDPVLGAVTATSERGRRAALAADHLLHHRFVTQVTRTPEAVAVVAVDRTLSYAQLADESARVACRLAAGGTGPGALVGVVMEKGWEQVVGCLGVLRSGAAYVPVDPGWPADRVARVLDAAGVGTVLTQPWLRDRVEWPGNVDVLHVDLPAPGDSRPQAPDVEVGPQDLAYVIYTSGSTGVPKGVMIEHGSAVNTVLDVNDELSLSSEDRVLALSALNFDLSVYDMFGPLSVGAAVVLPASGDQREPGNWLALMTASAVTVWNSVPALMAMLCEHLASAPEGPGTALPPLRAVLMSGDWIPVTLPGEVWRHFPDAAQWSLGGATEAAIWSIWHRITPADASLGSVPYGTSMRGQRVFVADGLLRPRPRWVSGEICIAGAGVARGYLGEPELTARSFVVSPTTGERVYRTGDWGRLLPSGEIEFLGREDMQVKVGGYRIELGDVEAALLGCPGVAGVVVNAHGTRGRTRLGAHVLIEAGAAHDAADIRRMAGEVLPRYMVPADVTVWDAFPLTGNGKVDRAALARARDEESETEESAPPANADEELLLSVWRTFFDVPGLSVLDNFFELGGDSLRAVRLMSVLRRETGVELPVATLFAAPTIRGLARELRQAHASAPRSPVVPVRTGGTAVPLVFVHPIGGDVLCYSELARRLGDDQPFYAVQAPEAREGEAAPGLLDMAAAYARSIIREVPGERVRLGGWSMGGLLAIETARALRRLGRTVDLVAAVDVIETPDGLSRAPHTERELLAWLGRDLAGLTGRPWRPADATASPDALYTSLATHGILPGDLGLPEFREVYARFARNARALYGYRPTAFDGPVSFLQAESGADADAVEGWRALCQGGFEHIQVPGDHYTVLRAPNVDVVAETLTNILR</sequence>
<keyword evidence="2" id="KW-0596">Phosphopantetheine</keyword>
<dbReference type="Gene3D" id="3.30.300.30">
    <property type="match status" value="1"/>
</dbReference>
<dbReference type="InterPro" id="IPR036736">
    <property type="entry name" value="ACP-like_sf"/>
</dbReference>
<dbReference type="PANTHER" id="PTHR45527">
    <property type="entry name" value="NONRIBOSOMAL PEPTIDE SYNTHETASE"/>
    <property type="match status" value="1"/>
</dbReference>
<dbReference type="InterPro" id="IPR045851">
    <property type="entry name" value="AMP-bd_C_sf"/>
</dbReference>
<dbReference type="Pfam" id="PF00975">
    <property type="entry name" value="Thioesterase"/>
    <property type="match status" value="1"/>
</dbReference>
<dbReference type="InterPro" id="IPR020845">
    <property type="entry name" value="AMP-binding_CS"/>
</dbReference>
<keyword evidence="7" id="KW-1185">Reference proteome</keyword>
<dbReference type="InterPro" id="IPR020459">
    <property type="entry name" value="AMP-binding"/>
</dbReference>
<dbReference type="SUPFAM" id="SSF56801">
    <property type="entry name" value="Acetyl-CoA synthetase-like"/>
    <property type="match status" value="1"/>
</dbReference>
<evidence type="ECO:0000256" key="4">
    <source>
        <dbReference type="ARBA" id="ARBA00022598"/>
    </source>
</evidence>
<comment type="caution">
    <text evidence="6">The sequence shown here is derived from an EMBL/GenBank/DDBJ whole genome shotgun (WGS) entry which is preliminary data.</text>
</comment>
<dbReference type="FunFam" id="3.40.50.12780:FF:000012">
    <property type="entry name" value="Non-ribosomal peptide synthetase"/>
    <property type="match status" value="1"/>
</dbReference>
<gene>
    <name evidence="6" type="ORF">FNX44_002425</name>
</gene>
<dbReference type="SUPFAM" id="SSF47336">
    <property type="entry name" value="ACP-like"/>
    <property type="match status" value="1"/>
</dbReference>
<dbReference type="PANTHER" id="PTHR45527:SF10">
    <property type="entry name" value="PYOCHELIN SYNTHASE PCHF"/>
    <property type="match status" value="1"/>
</dbReference>
<dbReference type="InterPro" id="IPR025110">
    <property type="entry name" value="AMP-bd_C"/>
</dbReference>
<accession>A0A5P0YKA1</accession>
<dbReference type="Pfam" id="PF00550">
    <property type="entry name" value="PP-binding"/>
    <property type="match status" value="1"/>
</dbReference>
<dbReference type="FunFam" id="3.40.50.980:FF:000001">
    <property type="entry name" value="Non-ribosomal peptide synthetase"/>
    <property type="match status" value="1"/>
</dbReference>
<dbReference type="Pfam" id="PF13193">
    <property type="entry name" value="AMP-binding_C"/>
    <property type="match status" value="1"/>
</dbReference>
<dbReference type="Pfam" id="PF00501">
    <property type="entry name" value="AMP-binding"/>
    <property type="match status" value="1"/>
</dbReference>